<dbReference type="Pfam" id="PF20435">
    <property type="entry name" value="ASY3-like"/>
    <property type="match status" value="1"/>
</dbReference>
<protein>
    <recommendedName>
        <fullName evidence="1">Meiosis-specific protein ASY3-like coiled-coil domain-containing protein</fullName>
    </recommendedName>
</protein>
<sequence>MIPYTSYMLSRNPYTCLIYIYSSLTCVKHLFFQDFSGKTRDFSNEDTDPLSNEKLIDLGLEEREAATANLKGIRRLVLSPASLISKGIYSTQSFQMDEEEGFGRSLIVIDITSIVV</sequence>
<evidence type="ECO:0000313" key="2">
    <source>
        <dbReference type="Araport" id="AT5G20995"/>
    </source>
</evidence>
<evidence type="ECO:0000313" key="4">
    <source>
        <dbReference type="Proteomes" id="UP000006548"/>
    </source>
</evidence>
<dbReference type="RefSeq" id="NP_001332399.1">
    <property type="nucleotide sequence ID" value="NM_001343694.1"/>
</dbReference>
<dbReference type="InterPro" id="IPR046845">
    <property type="entry name" value="ASY3-like_CC"/>
</dbReference>
<dbReference type="AlphaFoldDB" id="A0A1P8BGT8"/>
<feature type="domain" description="Meiosis-specific protein ASY3-like coiled-coil" evidence="1">
    <location>
        <begin position="66"/>
        <end position="108"/>
    </location>
</feature>
<keyword evidence="4" id="KW-1185">Reference proteome</keyword>
<dbReference type="TAIR" id="AT5G20995"/>
<dbReference type="KEGG" id="ath:AT5G20995"/>
<evidence type="ECO:0000313" key="3">
    <source>
        <dbReference type="EMBL" id="ANM70818.1"/>
    </source>
</evidence>
<dbReference type="ExpressionAtlas" id="A0A1P8BGT8">
    <property type="expression patterns" value="baseline and differential"/>
</dbReference>
<gene>
    <name evidence="2 3" type="ordered locus">At5g20995</name>
</gene>
<accession>A0A1P8BGT8</accession>
<name>A0A1P8BGT8_ARATH</name>
<dbReference type="GeneID" id="28721182"/>
<dbReference type="InParanoid" id="A0A1P8BGT8"/>
<dbReference type="EMBL" id="CP002688">
    <property type="protein sequence ID" value="ANM70818.1"/>
    <property type="molecule type" value="Genomic_DNA"/>
</dbReference>
<organism evidence="3 4">
    <name type="scientific">Arabidopsis thaliana</name>
    <name type="common">Mouse-ear cress</name>
    <dbReference type="NCBI Taxonomy" id="3702"/>
    <lineage>
        <taxon>Eukaryota</taxon>
        <taxon>Viridiplantae</taxon>
        <taxon>Streptophyta</taxon>
        <taxon>Embryophyta</taxon>
        <taxon>Tracheophyta</taxon>
        <taxon>Spermatophyta</taxon>
        <taxon>Magnoliopsida</taxon>
        <taxon>eudicotyledons</taxon>
        <taxon>Gunneridae</taxon>
        <taxon>Pentapetalae</taxon>
        <taxon>rosids</taxon>
        <taxon>malvids</taxon>
        <taxon>Brassicales</taxon>
        <taxon>Brassicaceae</taxon>
        <taxon>Camelineae</taxon>
        <taxon>Arabidopsis</taxon>
    </lineage>
</organism>
<evidence type="ECO:0000259" key="1">
    <source>
        <dbReference type="Pfam" id="PF20435"/>
    </source>
</evidence>
<dbReference type="Proteomes" id="UP000006548">
    <property type="component" value="Chromosome 5"/>
</dbReference>
<reference evidence="3 4" key="1">
    <citation type="journal article" date="2000" name="Nature">
        <title>Sequence and analysis of chromosome 5 of the plant Arabidopsis thaliana.</title>
        <authorList>
            <consortium name="Kazusa DNA Research Institute"/>
            <consortium name="Cold Spring Harbor and Washington University in St Louis Sequencing Consortium"/>
            <consortium name="European Union Arabidopsis Genome Sequencing Consortium"/>
            <person name="Tabata S."/>
            <person name="Kaneko T."/>
            <person name="Nakamura Y."/>
            <person name="Kotani H."/>
            <person name="Kato T."/>
            <person name="Asamizu E."/>
            <person name="Miyajima N."/>
            <person name="Sasamoto S."/>
            <person name="Kimura T."/>
            <person name="Hosouchi T."/>
            <person name="Kawashima K."/>
            <person name="Kohara M."/>
            <person name="Matsumoto M."/>
            <person name="Matsuno A."/>
            <person name="Muraki A."/>
            <person name="Nakayama S."/>
            <person name="Nakazaki N."/>
            <person name="Naruo K."/>
            <person name="Okumura S."/>
            <person name="Shinpo S."/>
            <person name="Takeuchi C."/>
            <person name="Wada T."/>
            <person name="Watanabe A."/>
            <person name="Yamada M."/>
            <person name="Yasuda M."/>
            <person name="Sato S."/>
            <person name="de la Bastide M."/>
            <person name="Huang E."/>
            <person name="Spiegel L."/>
            <person name="Gnoj L."/>
            <person name="O'Shaughnessy A."/>
            <person name="Preston R."/>
            <person name="Habermann K."/>
            <person name="Murray J."/>
            <person name="Johnson D."/>
            <person name="Rohlfing T."/>
            <person name="Nelson J."/>
            <person name="Stoneking T."/>
            <person name="Pepin K."/>
            <person name="Spieth J."/>
            <person name="Sekhon M."/>
            <person name="Armstrong J."/>
            <person name="Becker M."/>
            <person name="Belter E."/>
            <person name="Cordum H."/>
            <person name="Cordes M."/>
            <person name="Courtney L."/>
            <person name="Courtney W."/>
            <person name="Dante M."/>
            <person name="Du H."/>
            <person name="Edwards J."/>
            <person name="Fryman J."/>
            <person name="Haakensen B."/>
            <person name="Lamar E."/>
            <person name="Latreille P."/>
            <person name="Leonard S."/>
            <person name="Meyer R."/>
            <person name="Mulvaney E."/>
            <person name="Ozersky P."/>
            <person name="Riley A."/>
            <person name="Strowmatt C."/>
            <person name="Wagner-McPherson C."/>
            <person name="Wollam A."/>
            <person name="Yoakum M."/>
            <person name="Bell M."/>
            <person name="Dedhia N."/>
            <person name="Parnell L."/>
            <person name="Shah R."/>
            <person name="Rodriguez M."/>
            <person name="See L.H."/>
            <person name="Vil D."/>
            <person name="Baker J."/>
            <person name="Kirchoff K."/>
            <person name="Toth K."/>
            <person name="King L."/>
            <person name="Bahret A."/>
            <person name="Miller B."/>
            <person name="Marra M."/>
            <person name="Martienssen R."/>
            <person name="McCombie W.R."/>
            <person name="Wilson R.K."/>
            <person name="Murphy G."/>
            <person name="Bancroft I."/>
            <person name="Volckaert G."/>
            <person name="Wambutt R."/>
            <person name="Dusterhoft A."/>
            <person name="Stiekema W."/>
            <person name="Pohl T."/>
            <person name="Entian K.D."/>
            <person name="Terryn N."/>
            <person name="Hartley N."/>
            <person name="Bent E."/>
            <person name="Johnson S."/>
            <person name="Langham S.A."/>
            <person name="McCullagh B."/>
            <person name="Robben J."/>
            <person name="Grymonprez B."/>
            <person name="Zimmermann W."/>
            <person name="Ramsperger U."/>
            <person name="Wedler H."/>
            <person name="Balke K."/>
            <person name="Wedler E."/>
            <person name="Peters S."/>
            <person name="van Staveren M."/>
            <person name="Dirkse W."/>
            <person name="Mooijman P."/>
            <person name="Lankhorst R.K."/>
            <person name="Weitzenegger T."/>
            <person name="Bothe G."/>
            <person name="Rose M."/>
            <person name="Hauf J."/>
            <person name="Berneiser S."/>
            <person name="Hempel S."/>
            <person name="Feldpausch M."/>
            <person name="Lamberth S."/>
            <person name="Villarroel R."/>
            <person name="Gielen J."/>
            <person name="Ardiles W."/>
            <person name="Bents O."/>
            <person name="Lemcke K."/>
            <person name="Kolesov G."/>
            <person name="Mayer K."/>
            <person name="Rudd S."/>
            <person name="Schoof H."/>
            <person name="Schueller C."/>
            <person name="Zaccaria P."/>
            <person name="Mewes H.W."/>
            <person name="Bevan M."/>
            <person name="Fransz P."/>
        </authorList>
    </citation>
    <scope>NUCLEOTIDE SEQUENCE [LARGE SCALE GENOMIC DNA]</scope>
    <source>
        <strain evidence="4">cv. Columbia</strain>
    </source>
</reference>
<reference evidence="4" key="2">
    <citation type="journal article" date="2017" name="Plant J.">
        <title>Araport11: a complete reannotation of the Arabidopsis thaliana reference genome.</title>
        <authorList>
            <person name="Cheng C.Y."/>
            <person name="Krishnakumar V."/>
            <person name="Chan A.P."/>
            <person name="Thibaud-Nissen F."/>
            <person name="Schobel S."/>
            <person name="Town C.D."/>
        </authorList>
    </citation>
    <scope>GENOME REANNOTATION</scope>
    <source>
        <strain evidence="4">cv. Columbia</strain>
    </source>
</reference>
<proteinExistence type="predicted"/>
<dbReference type="Araport" id="AT5G20995"/>